<dbReference type="eggNOG" id="KOG0265">
    <property type="taxonomic scope" value="Eukaryota"/>
</dbReference>
<keyword evidence="6" id="KW-1185">Reference proteome</keyword>
<dbReference type="PRINTS" id="PR00320">
    <property type="entry name" value="GPROTEINBRPT"/>
</dbReference>
<dbReference type="GO" id="GO:0006397">
    <property type="term" value="P:mRNA processing"/>
    <property type="evidence" value="ECO:0007669"/>
    <property type="project" value="UniProtKB-KW"/>
</dbReference>
<keyword evidence="3" id="KW-0677">Repeat</keyword>
<protein>
    <submittedName>
        <fullName evidence="7">WD_REPEATS_REGION domain-containing protein</fullName>
    </submittedName>
</protein>
<dbReference type="PROSITE" id="PS00678">
    <property type="entry name" value="WD_REPEATS_1"/>
    <property type="match status" value="3"/>
</dbReference>
<evidence type="ECO:0000256" key="4">
    <source>
        <dbReference type="ARBA" id="ARBA00023187"/>
    </source>
</evidence>
<dbReference type="PROSITE" id="PS50294">
    <property type="entry name" value="WD_REPEATS_REGION"/>
    <property type="match status" value="4"/>
</dbReference>
<dbReference type="Proteomes" id="UP000095282">
    <property type="component" value="Unplaced"/>
</dbReference>
<evidence type="ECO:0000256" key="3">
    <source>
        <dbReference type="ARBA" id="ARBA00022737"/>
    </source>
</evidence>
<name>A0A1I7T0S0_9PELO</name>
<dbReference type="InterPro" id="IPR036322">
    <property type="entry name" value="WD40_repeat_dom_sf"/>
</dbReference>
<dbReference type="GO" id="GO:0071013">
    <property type="term" value="C:catalytic step 2 spliceosome"/>
    <property type="evidence" value="ECO:0007669"/>
    <property type="project" value="TreeGrafter"/>
</dbReference>
<dbReference type="WBParaSite" id="Csp11.Scaffold450.g1297.t1">
    <property type="protein sequence ID" value="Csp11.Scaffold450.g1297.t1"/>
    <property type="gene ID" value="Csp11.Scaffold450.g1297"/>
</dbReference>
<feature type="repeat" description="WD" evidence="5">
    <location>
        <begin position="77"/>
        <end position="118"/>
    </location>
</feature>
<dbReference type="InterPro" id="IPR052234">
    <property type="entry name" value="U5_snRNP_Component"/>
</dbReference>
<organism evidence="6 7">
    <name type="scientific">Caenorhabditis tropicalis</name>
    <dbReference type="NCBI Taxonomy" id="1561998"/>
    <lineage>
        <taxon>Eukaryota</taxon>
        <taxon>Metazoa</taxon>
        <taxon>Ecdysozoa</taxon>
        <taxon>Nematoda</taxon>
        <taxon>Chromadorea</taxon>
        <taxon>Rhabditida</taxon>
        <taxon>Rhabditina</taxon>
        <taxon>Rhabditomorpha</taxon>
        <taxon>Rhabditoidea</taxon>
        <taxon>Rhabditidae</taxon>
        <taxon>Peloderinae</taxon>
        <taxon>Caenorhabditis</taxon>
    </lineage>
</organism>
<dbReference type="SMART" id="SM00320">
    <property type="entry name" value="WD40"/>
    <property type="match status" value="7"/>
</dbReference>
<evidence type="ECO:0000313" key="6">
    <source>
        <dbReference type="Proteomes" id="UP000095282"/>
    </source>
</evidence>
<feature type="repeat" description="WD" evidence="5">
    <location>
        <begin position="169"/>
        <end position="202"/>
    </location>
</feature>
<dbReference type="InterPro" id="IPR019775">
    <property type="entry name" value="WD40_repeat_CS"/>
</dbReference>
<dbReference type="AlphaFoldDB" id="A0A1I7T0S0"/>
<accession>A0A1I7T0S0</accession>
<evidence type="ECO:0000256" key="1">
    <source>
        <dbReference type="ARBA" id="ARBA00022574"/>
    </source>
</evidence>
<dbReference type="SUPFAM" id="SSF50978">
    <property type="entry name" value="WD40 repeat-like"/>
    <property type="match status" value="1"/>
</dbReference>
<feature type="repeat" description="WD" evidence="5">
    <location>
        <begin position="203"/>
        <end position="237"/>
    </location>
</feature>
<dbReference type="PANTHER" id="PTHR44006">
    <property type="entry name" value="U5 SMALL NUCLEAR RIBONUCLEOPROTEIN 40 KDA PROTEIN"/>
    <property type="match status" value="1"/>
</dbReference>
<feature type="repeat" description="WD" evidence="5">
    <location>
        <begin position="264"/>
        <end position="294"/>
    </location>
</feature>
<reference evidence="7" key="1">
    <citation type="submission" date="2016-11" db="UniProtKB">
        <authorList>
            <consortium name="WormBaseParasite"/>
        </authorList>
    </citation>
    <scope>IDENTIFICATION</scope>
</reference>
<evidence type="ECO:0000256" key="2">
    <source>
        <dbReference type="ARBA" id="ARBA00022664"/>
    </source>
</evidence>
<feature type="repeat" description="WD" evidence="5">
    <location>
        <begin position="34"/>
        <end position="67"/>
    </location>
</feature>
<dbReference type="InterPro" id="IPR020472">
    <property type="entry name" value="WD40_PAC1"/>
</dbReference>
<evidence type="ECO:0000256" key="5">
    <source>
        <dbReference type="PROSITE-ProRule" id="PRU00221"/>
    </source>
</evidence>
<dbReference type="CDD" id="cd00200">
    <property type="entry name" value="WD40"/>
    <property type="match status" value="1"/>
</dbReference>
<keyword evidence="4" id="KW-0508">mRNA splicing</keyword>
<dbReference type="PANTHER" id="PTHR44006:SF1">
    <property type="entry name" value="U5 SMALL NUCLEAR RIBONUCLEOPROTEIN 40 KDA PROTEIN"/>
    <property type="match status" value="1"/>
</dbReference>
<evidence type="ECO:0000313" key="7">
    <source>
        <dbReference type="WBParaSite" id="Csp11.Scaffold450.g1297.t1"/>
    </source>
</evidence>
<keyword evidence="1 5" id="KW-0853">WD repeat</keyword>
<sequence>MALVTSNGQQLVASGYPQQNFQRFSNLMAPTMVLQGHEGEIYTGVFSPDGTCLATSGYDQKIFFWNVYGECENFSTIKGHSGAIMDVKFTTDSGFLMSCGTDKSIRVWDMETGACARNFKSHTDFVNAIHPSRRGVTLVASASDDGTCRVHDLRSKEPVKTYMNKYQQTAVTFNDTSDQVICGGIDNVLKVWDMRRDEITYTLTGHRDTITGLSLSPSGKFVVSNSMDCTLRQWDIRPFVAANRDVGLFGGHNHNFEKNLLKCAWSPCEKFVTAGSSDRFVYVWEVSTKKIMYKLPGHMGSVNCTDFHPKESILLSCGSDKRVYLGEIDMS</sequence>
<proteinExistence type="predicted"/>
<dbReference type="STRING" id="1561998.A0A1I7T0S0"/>
<dbReference type="GO" id="GO:0008380">
    <property type="term" value="P:RNA splicing"/>
    <property type="evidence" value="ECO:0007669"/>
    <property type="project" value="UniProtKB-KW"/>
</dbReference>
<dbReference type="GO" id="GO:0003723">
    <property type="term" value="F:RNA binding"/>
    <property type="evidence" value="ECO:0007669"/>
    <property type="project" value="TreeGrafter"/>
</dbReference>
<dbReference type="InterPro" id="IPR001680">
    <property type="entry name" value="WD40_rpt"/>
</dbReference>
<dbReference type="Gene3D" id="2.130.10.10">
    <property type="entry name" value="YVTN repeat-like/Quinoprotein amine dehydrogenase"/>
    <property type="match status" value="1"/>
</dbReference>
<keyword evidence="2" id="KW-0507">mRNA processing</keyword>
<feature type="repeat" description="WD" evidence="5">
    <location>
        <begin position="295"/>
        <end position="331"/>
    </location>
</feature>
<dbReference type="InterPro" id="IPR015943">
    <property type="entry name" value="WD40/YVTN_repeat-like_dom_sf"/>
</dbReference>
<dbReference type="Pfam" id="PF00400">
    <property type="entry name" value="WD40"/>
    <property type="match status" value="7"/>
</dbReference>
<dbReference type="PROSITE" id="PS50082">
    <property type="entry name" value="WD_REPEATS_2"/>
    <property type="match status" value="6"/>
</dbReference>